<dbReference type="SMART" id="SM00855">
    <property type="entry name" value="PGAM"/>
    <property type="match status" value="1"/>
</dbReference>
<protein>
    <submittedName>
        <fullName evidence="5">Phosphoglycerate mutase</fullName>
    </submittedName>
</protein>
<evidence type="ECO:0000313" key="6">
    <source>
        <dbReference type="Proteomes" id="UP000036932"/>
    </source>
</evidence>
<dbReference type="InterPro" id="IPR029033">
    <property type="entry name" value="His_PPase_superfam"/>
</dbReference>
<organism evidence="5 6">
    <name type="scientific">Paenibacillus solani</name>
    <dbReference type="NCBI Taxonomy" id="1705565"/>
    <lineage>
        <taxon>Bacteria</taxon>
        <taxon>Bacillati</taxon>
        <taxon>Bacillota</taxon>
        <taxon>Bacilli</taxon>
        <taxon>Bacillales</taxon>
        <taxon>Paenibacillaceae</taxon>
        <taxon>Paenibacillus</taxon>
    </lineage>
</organism>
<name>A0A0M1P6U9_9BACL</name>
<dbReference type="PRINTS" id="PR00991">
    <property type="entry name" value="6PFRUCTKNASE"/>
</dbReference>
<feature type="binding site" evidence="4">
    <location>
        <begin position="11"/>
        <end position="18"/>
    </location>
    <ligand>
        <name>substrate</name>
    </ligand>
</feature>
<keyword evidence="1" id="KW-0324">Glycolysis</keyword>
<dbReference type="InterPro" id="IPR013078">
    <property type="entry name" value="His_Pase_superF_clade-1"/>
</dbReference>
<dbReference type="Proteomes" id="UP000036932">
    <property type="component" value="Unassembled WGS sequence"/>
</dbReference>
<dbReference type="GO" id="GO:0006003">
    <property type="term" value="P:fructose 2,6-bisphosphate metabolic process"/>
    <property type="evidence" value="ECO:0007669"/>
    <property type="project" value="InterPro"/>
</dbReference>
<dbReference type="GO" id="GO:0016791">
    <property type="term" value="F:phosphatase activity"/>
    <property type="evidence" value="ECO:0007669"/>
    <property type="project" value="TreeGrafter"/>
</dbReference>
<evidence type="ECO:0000256" key="4">
    <source>
        <dbReference type="PIRSR" id="PIRSR613078-2"/>
    </source>
</evidence>
<dbReference type="Pfam" id="PF00300">
    <property type="entry name" value="His_Phos_1"/>
    <property type="match status" value="1"/>
</dbReference>
<accession>A0A0M1P6U9</accession>
<dbReference type="PIRSF" id="PIRSF000709">
    <property type="entry name" value="6PFK_2-Ptase"/>
    <property type="match status" value="1"/>
</dbReference>
<keyword evidence="2" id="KW-0413">Isomerase</keyword>
<dbReference type="GO" id="GO:0005737">
    <property type="term" value="C:cytoplasm"/>
    <property type="evidence" value="ECO:0007669"/>
    <property type="project" value="TreeGrafter"/>
</dbReference>
<evidence type="ECO:0000313" key="5">
    <source>
        <dbReference type="EMBL" id="KOR90137.1"/>
    </source>
</evidence>
<dbReference type="InterPro" id="IPR001345">
    <property type="entry name" value="PG/BPGM_mutase_AS"/>
</dbReference>
<feature type="binding site" evidence="4">
    <location>
        <position position="61"/>
    </location>
    <ligand>
        <name>substrate</name>
    </ligand>
</feature>
<evidence type="ECO:0000256" key="1">
    <source>
        <dbReference type="ARBA" id="ARBA00023152"/>
    </source>
</evidence>
<dbReference type="PANTHER" id="PTHR48100">
    <property type="entry name" value="BROAD-SPECIFICITY PHOSPHATASE YOR283W-RELATED"/>
    <property type="match status" value="1"/>
</dbReference>
<dbReference type="InterPro" id="IPR003094">
    <property type="entry name" value="6Pfruct_kin"/>
</dbReference>
<dbReference type="PROSITE" id="PS00175">
    <property type="entry name" value="PG_MUTASE"/>
    <property type="match status" value="1"/>
</dbReference>
<dbReference type="GO" id="GO:0005524">
    <property type="term" value="F:ATP binding"/>
    <property type="evidence" value="ECO:0007669"/>
    <property type="project" value="InterPro"/>
</dbReference>
<dbReference type="PANTHER" id="PTHR48100:SF1">
    <property type="entry name" value="HISTIDINE PHOSPHATASE FAMILY PROTEIN-RELATED"/>
    <property type="match status" value="1"/>
</dbReference>
<keyword evidence="6" id="KW-1185">Reference proteome</keyword>
<dbReference type="CDD" id="cd07067">
    <property type="entry name" value="HP_PGM_like"/>
    <property type="match status" value="1"/>
</dbReference>
<dbReference type="EMBL" id="LIUT01000001">
    <property type="protein sequence ID" value="KOR90137.1"/>
    <property type="molecule type" value="Genomic_DNA"/>
</dbReference>
<gene>
    <name evidence="5" type="ORF">AM231_13980</name>
</gene>
<dbReference type="AlphaFoldDB" id="A0A0M1P6U9"/>
<dbReference type="Gene3D" id="3.40.50.1240">
    <property type="entry name" value="Phosphoglycerate mutase-like"/>
    <property type="match status" value="1"/>
</dbReference>
<evidence type="ECO:0000256" key="2">
    <source>
        <dbReference type="ARBA" id="ARBA00023235"/>
    </source>
</evidence>
<dbReference type="OrthoDB" id="9782128at2"/>
<comment type="caution">
    <text evidence="5">The sequence shown here is derived from an EMBL/GenBank/DDBJ whole genome shotgun (WGS) entry which is preliminary data.</text>
</comment>
<evidence type="ECO:0000256" key="3">
    <source>
        <dbReference type="PIRSR" id="PIRSR613078-1"/>
    </source>
</evidence>
<sequence length="210" mass="24190">MTQTTTIYLVRHGQTEWNVQHRFQGHKDSPLTELGIQQAEWLGDALKEDNFDLIYSSTSNRAYHTADIIRGGRNVPITACEEFREINLGVWEGQTQERIAELYPQQLDHFWNHPELFSVQDSETFNEVRERTVNKLVDIVGSNPGASILLVTHTVVVKLLMAYFEGRSMDRLWDLPYIHPTCLSKIELTDEVPSIILHGDVSHYREEQGV</sequence>
<feature type="active site" description="Tele-phosphohistidine intermediate" evidence="3">
    <location>
        <position position="12"/>
    </location>
</feature>
<reference evidence="6" key="1">
    <citation type="submission" date="2015-08" db="EMBL/GenBank/DDBJ databases">
        <title>Genome sequencing project for genomic taxonomy and phylogenomics of Bacillus-like bacteria.</title>
        <authorList>
            <person name="Liu B."/>
            <person name="Wang J."/>
            <person name="Zhu Y."/>
            <person name="Liu G."/>
            <person name="Chen Q."/>
            <person name="Chen Z."/>
            <person name="Lan J."/>
            <person name="Che J."/>
            <person name="Ge C."/>
            <person name="Shi H."/>
            <person name="Pan Z."/>
            <person name="Liu X."/>
        </authorList>
    </citation>
    <scope>NUCLEOTIDE SEQUENCE [LARGE SCALE GENOMIC DNA]</scope>
    <source>
        <strain evidence="6">FJAT-22460</strain>
    </source>
</reference>
<dbReference type="SUPFAM" id="SSF53254">
    <property type="entry name" value="Phosphoglycerate mutase-like"/>
    <property type="match status" value="1"/>
</dbReference>
<dbReference type="RefSeq" id="WP_054403083.1">
    <property type="nucleotide sequence ID" value="NZ_LIUT01000001.1"/>
</dbReference>
<feature type="active site" description="Proton donor/acceptor" evidence="3">
    <location>
        <position position="85"/>
    </location>
</feature>
<dbReference type="PATRIC" id="fig|1705565.3.peg.4833"/>
<dbReference type="InterPro" id="IPR050275">
    <property type="entry name" value="PGM_Phosphatase"/>
</dbReference>
<proteinExistence type="predicted"/>